<feature type="compositionally biased region" description="Pro residues" evidence="1">
    <location>
        <begin position="15"/>
        <end position="27"/>
    </location>
</feature>
<gene>
    <name evidence="2" type="ORF">ACHAXA_009067</name>
</gene>
<feature type="region of interest" description="Disordered" evidence="1">
    <location>
        <begin position="1"/>
        <end position="40"/>
    </location>
</feature>
<dbReference type="AlphaFoldDB" id="A0ABD3R1W6"/>
<comment type="caution">
    <text evidence="2">The sequence shown here is derived from an EMBL/GenBank/DDBJ whole genome shotgun (WGS) entry which is preliminary data.</text>
</comment>
<keyword evidence="3" id="KW-1185">Reference proteome</keyword>
<dbReference type="EMBL" id="JALLPB020000849">
    <property type="protein sequence ID" value="KAL3806267.1"/>
    <property type="molecule type" value="Genomic_DNA"/>
</dbReference>
<sequence length="124" mass="12628">MVSDDEPPPTEAASPSPPQPPSPPAAAPPSSSFRPTWQLPPGIEDHMEAFVIKSVIGGAVGAAAGALLRSNAATGAAFGIGCAAGSFVERGLLHNAYGEHVDPAVPKFEIPDLFSRWTGGNKEG</sequence>
<evidence type="ECO:0000313" key="3">
    <source>
        <dbReference type="Proteomes" id="UP001530377"/>
    </source>
</evidence>
<evidence type="ECO:0000313" key="2">
    <source>
        <dbReference type="EMBL" id="KAL3806267.1"/>
    </source>
</evidence>
<protein>
    <submittedName>
        <fullName evidence="2">Uncharacterized protein</fullName>
    </submittedName>
</protein>
<dbReference type="Proteomes" id="UP001530377">
    <property type="component" value="Unassembled WGS sequence"/>
</dbReference>
<reference evidence="2 3" key="1">
    <citation type="submission" date="2024-10" db="EMBL/GenBank/DDBJ databases">
        <title>Updated reference genomes for cyclostephanoid diatoms.</title>
        <authorList>
            <person name="Roberts W.R."/>
            <person name="Alverson A.J."/>
        </authorList>
    </citation>
    <scope>NUCLEOTIDE SEQUENCE [LARGE SCALE GENOMIC DNA]</scope>
    <source>
        <strain evidence="2 3">AJA228-03</strain>
    </source>
</reference>
<accession>A0ABD3R1W6</accession>
<name>A0ABD3R1W6_9STRA</name>
<evidence type="ECO:0000256" key="1">
    <source>
        <dbReference type="SAM" id="MobiDB-lite"/>
    </source>
</evidence>
<organism evidence="2 3">
    <name type="scientific">Cyclostephanos tholiformis</name>
    <dbReference type="NCBI Taxonomy" id="382380"/>
    <lineage>
        <taxon>Eukaryota</taxon>
        <taxon>Sar</taxon>
        <taxon>Stramenopiles</taxon>
        <taxon>Ochrophyta</taxon>
        <taxon>Bacillariophyta</taxon>
        <taxon>Coscinodiscophyceae</taxon>
        <taxon>Thalassiosirophycidae</taxon>
        <taxon>Stephanodiscales</taxon>
        <taxon>Stephanodiscaceae</taxon>
        <taxon>Cyclostephanos</taxon>
    </lineage>
</organism>
<proteinExistence type="predicted"/>